<reference evidence="1" key="1">
    <citation type="submission" date="2020-01" db="EMBL/GenBank/DDBJ databases">
        <authorList>
            <consortium name="DOE Joint Genome Institute"/>
            <person name="Haridas S."/>
            <person name="Albert R."/>
            <person name="Binder M."/>
            <person name="Bloem J."/>
            <person name="Labutti K."/>
            <person name="Salamov A."/>
            <person name="Andreopoulos B."/>
            <person name="Baker S.E."/>
            <person name="Barry K."/>
            <person name="Bills G."/>
            <person name="Bluhm B.H."/>
            <person name="Cannon C."/>
            <person name="Castanera R."/>
            <person name="Culley D.E."/>
            <person name="Daum C."/>
            <person name="Ezra D."/>
            <person name="Gonzalez J.B."/>
            <person name="Henrissat B."/>
            <person name="Kuo A."/>
            <person name="Liang C."/>
            <person name="Lipzen A."/>
            <person name="Lutzoni F."/>
            <person name="Magnuson J."/>
            <person name="Mondo S."/>
            <person name="Nolan M."/>
            <person name="Ohm R."/>
            <person name="Pangilinan J."/>
            <person name="Park H.-J."/>
            <person name="Ramirez L."/>
            <person name="Alfaro M."/>
            <person name="Sun H."/>
            <person name="Tritt A."/>
            <person name="Yoshinaga Y."/>
            <person name="Zwiers L.-H."/>
            <person name="Turgeon B.G."/>
            <person name="Goodwin S.B."/>
            <person name="Spatafora J.W."/>
            <person name="Crous P.W."/>
            <person name="Grigoriev I.V."/>
        </authorList>
    </citation>
    <scope>NUCLEOTIDE SEQUENCE</scope>
    <source>
        <strain evidence="1">P77</strain>
    </source>
</reference>
<dbReference type="Proteomes" id="UP000800040">
    <property type="component" value="Unassembled WGS sequence"/>
</dbReference>
<sequence length="278" mass="31489">MFVLRMHGFCDGQNENHAVELLAETVSESVAEAAEAPPSQSKLAGLTTAPIQSQHTNYSEVGTLVFPGRTSPAHRIFYTDERFWYETNDLERVLQTDDFRNRLRPTQRIQLASLIAITHLHFANIRVSYTELGPSNFFYYNKTDEATPWVDSEPFVLNPYLSIGFGNCKPSRSFGGSSGLTPQMNNIVAELGLLLHQIGSSSRIEYGSGSYRFHKAKNEALHSLHRVDFGAGGWYAEVVQMCLEWKPPWRYRAGEGDTRVIQRVVAWLAEFREKLEEP</sequence>
<dbReference type="AlphaFoldDB" id="A0A6A5K1P2"/>
<accession>A0A6A5K1P2</accession>
<proteinExistence type="predicted"/>
<gene>
    <name evidence="1" type="ORF">BDW02DRAFT_246344</name>
</gene>
<keyword evidence="2" id="KW-1185">Reference proteome</keyword>
<dbReference type="EMBL" id="ML975563">
    <property type="protein sequence ID" value="KAF1828354.1"/>
    <property type="molecule type" value="Genomic_DNA"/>
</dbReference>
<dbReference type="OrthoDB" id="5427472at2759"/>
<evidence type="ECO:0000313" key="1">
    <source>
        <dbReference type="EMBL" id="KAF1828354.1"/>
    </source>
</evidence>
<name>A0A6A5K1P2_9PLEO</name>
<evidence type="ECO:0000313" key="2">
    <source>
        <dbReference type="Proteomes" id="UP000800040"/>
    </source>
</evidence>
<organism evidence="1 2">
    <name type="scientific">Decorospora gaudefroyi</name>
    <dbReference type="NCBI Taxonomy" id="184978"/>
    <lineage>
        <taxon>Eukaryota</taxon>
        <taxon>Fungi</taxon>
        <taxon>Dikarya</taxon>
        <taxon>Ascomycota</taxon>
        <taxon>Pezizomycotina</taxon>
        <taxon>Dothideomycetes</taxon>
        <taxon>Pleosporomycetidae</taxon>
        <taxon>Pleosporales</taxon>
        <taxon>Pleosporineae</taxon>
        <taxon>Pleosporaceae</taxon>
        <taxon>Decorospora</taxon>
    </lineage>
</organism>
<protein>
    <submittedName>
        <fullName evidence="1">Uncharacterized protein</fullName>
    </submittedName>
</protein>